<proteinExistence type="predicted"/>
<dbReference type="AlphaFoldDB" id="D7GY30"/>
<evidence type="ECO:0000313" key="2">
    <source>
        <dbReference type="Proteomes" id="UP000007266"/>
    </source>
</evidence>
<name>D7GY30_TRICA</name>
<gene>
    <name evidence="1" type="primary">AUGUSTUS-3.0.2_08560</name>
    <name evidence="1" type="ORF">TcasGA2_TC008560</name>
</gene>
<reference evidence="1 2" key="2">
    <citation type="journal article" date="2010" name="Nucleic Acids Res.">
        <title>BeetleBase in 2010: revisions to provide comprehensive genomic information for Tribolium castaneum.</title>
        <authorList>
            <person name="Kim H.S."/>
            <person name="Murphy T."/>
            <person name="Xia J."/>
            <person name="Caragea D."/>
            <person name="Park Y."/>
            <person name="Beeman R.W."/>
            <person name="Lorenzen M.D."/>
            <person name="Butcher S."/>
            <person name="Manak J.R."/>
            <person name="Brown S.J."/>
        </authorList>
    </citation>
    <scope>NUCLEOTIDE SEQUENCE [LARGE SCALE GENOMIC DNA]</scope>
    <source>
        <strain evidence="1 2">Georgia GA2</strain>
    </source>
</reference>
<dbReference type="HOGENOM" id="CLU_109971_0_0_1"/>
<evidence type="ECO:0000313" key="1">
    <source>
        <dbReference type="EMBL" id="EFA13674.2"/>
    </source>
</evidence>
<dbReference type="Proteomes" id="UP000007266">
    <property type="component" value="Unassembled WGS sequence"/>
</dbReference>
<accession>D7GY30</accession>
<sequence length="185" mass="21115">MSYKCSRRALSQPIQLLLNNQQIPHLKTIKYLGVTFSHTCSLAPDINETLKKVRNRANLLYLIRGRLHGCSPQTLLYTYNSFIRPVIEYRAPIYASIPLNQLLQIASTERRILQKIFRLDPSPPTILSRQFPNNSLTKPHFHCDNLPNNFYSTPTRLPEPGPSLPKLSTSGLAAPRIYAHLRQAL</sequence>
<dbReference type="EMBL" id="KQ973403">
    <property type="protein sequence ID" value="EFA13674.2"/>
    <property type="molecule type" value="Genomic_DNA"/>
</dbReference>
<protein>
    <submittedName>
        <fullName evidence="1">Uncharacterized protein</fullName>
    </submittedName>
</protein>
<dbReference type="InParanoid" id="D7GY30"/>
<keyword evidence="2" id="KW-1185">Reference proteome</keyword>
<reference evidence="1 2" key="1">
    <citation type="journal article" date="2008" name="Nature">
        <title>The genome of the model beetle and pest Tribolium castaneum.</title>
        <authorList>
            <consortium name="Tribolium Genome Sequencing Consortium"/>
            <person name="Richards S."/>
            <person name="Gibbs R.A."/>
            <person name="Weinstock G.M."/>
            <person name="Brown S.J."/>
            <person name="Denell R."/>
            <person name="Beeman R.W."/>
            <person name="Gibbs R."/>
            <person name="Beeman R.W."/>
            <person name="Brown S.J."/>
            <person name="Bucher G."/>
            <person name="Friedrich M."/>
            <person name="Grimmelikhuijzen C.J."/>
            <person name="Klingler M."/>
            <person name="Lorenzen M."/>
            <person name="Richards S."/>
            <person name="Roth S."/>
            <person name="Schroder R."/>
            <person name="Tautz D."/>
            <person name="Zdobnov E.M."/>
            <person name="Muzny D."/>
            <person name="Gibbs R.A."/>
            <person name="Weinstock G.M."/>
            <person name="Attaway T."/>
            <person name="Bell S."/>
            <person name="Buhay C.J."/>
            <person name="Chandrabose M.N."/>
            <person name="Chavez D."/>
            <person name="Clerk-Blankenburg K.P."/>
            <person name="Cree A."/>
            <person name="Dao M."/>
            <person name="Davis C."/>
            <person name="Chacko J."/>
            <person name="Dinh H."/>
            <person name="Dugan-Rocha S."/>
            <person name="Fowler G."/>
            <person name="Garner T.T."/>
            <person name="Garnes J."/>
            <person name="Gnirke A."/>
            <person name="Hawes A."/>
            <person name="Hernandez J."/>
            <person name="Hines S."/>
            <person name="Holder M."/>
            <person name="Hume J."/>
            <person name="Jhangiani S.N."/>
            <person name="Joshi V."/>
            <person name="Khan Z.M."/>
            <person name="Jackson L."/>
            <person name="Kovar C."/>
            <person name="Kowis A."/>
            <person name="Lee S."/>
            <person name="Lewis L.R."/>
            <person name="Margolis J."/>
            <person name="Morgan M."/>
            <person name="Nazareth L.V."/>
            <person name="Nguyen N."/>
            <person name="Okwuonu G."/>
            <person name="Parker D."/>
            <person name="Richards S."/>
            <person name="Ruiz S.J."/>
            <person name="Santibanez J."/>
            <person name="Savard J."/>
            <person name="Scherer S.E."/>
            <person name="Schneider B."/>
            <person name="Sodergren E."/>
            <person name="Tautz D."/>
            <person name="Vattahil S."/>
            <person name="Villasana D."/>
            <person name="White C.S."/>
            <person name="Wright R."/>
            <person name="Park Y."/>
            <person name="Beeman R.W."/>
            <person name="Lord J."/>
            <person name="Oppert B."/>
            <person name="Lorenzen M."/>
            <person name="Brown S."/>
            <person name="Wang L."/>
            <person name="Savard J."/>
            <person name="Tautz D."/>
            <person name="Richards S."/>
            <person name="Weinstock G."/>
            <person name="Gibbs R.A."/>
            <person name="Liu Y."/>
            <person name="Worley K."/>
            <person name="Weinstock G."/>
            <person name="Elsik C.G."/>
            <person name="Reese J.T."/>
            <person name="Elhaik E."/>
            <person name="Landan G."/>
            <person name="Graur D."/>
            <person name="Arensburger P."/>
            <person name="Atkinson P."/>
            <person name="Beeman R.W."/>
            <person name="Beidler J."/>
            <person name="Brown S.J."/>
            <person name="Demuth J.P."/>
            <person name="Drury D.W."/>
            <person name="Du Y.Z."/>
            <person name="Fujiwara H."/>
            <person name="Lorenzen M."/>
            <person name="Maselli V."/>
            <person name="Osanai M."/>
            <person name="Park Y."/>
            <person name="Robertson H.M."/>
            <person name="Tu Z."/>
            <person name="Wang J.J."/>
            <person name="Wang S."/>
            <person name="Richards S."/>
            <person name="Song H."/>
            <person name="Zhang L."/>
            <person name="Sodergren E."/>
            <person name="Werner D."/>
            <person name="Stanke M."/>
            <person name="Morgenstern B."/>
            <person name="Solovyev V."/>
            <person name="Kosarev P."/>
            <person name="Brown G."/>
            <person name="Chen H.C."/>
            <person name="Ermolaeva O."/>
            <person name="Hlavina W."/>
            <person name="Kapustin Y."/>
            <person name="Kiryutin B."/>
            <person name="Kitts P."/>
            <person name="Maglott D."/>
            <person name="Pruitt K."/>
            <person name="Sapojnikov V."/>
            <person name="Souvorov A."/>
            <person name="Mackey A.J."/>
            <person name="Waterhouse R.M."/>
            <person name="Wyder S."/>
            <person name="Zdobnov E.M."/>
            <person name="Zdobnov E.M."/>
            <person name="Wyder S."/>
            <person name="Kriventseva E.V."/>
            <person name="Kadowaki T."/>
            <person name="Bork P."/>
            <person name="Aranda M."/>
            <person name="Bao R."/>
            <person name="Beermann A."/>
            <person name="Berns N."/>
            <person name="Bolognesi R."/>
            <person name="Bonneton F."/>
            <person name="Bopp D."/>
            <person name="Brown S.J."/>
            <person name="Bucher G."/>
            <person name="Butts T."/>
            <person name="Chaumot A."/>
            <person name="Denell R.E."/>
            <person name="Ferrier D.E."/>
            <person name="Friedrich M."/>
            <person name="Gordon C.M."/>
            <person name="Jindra M."/>
            <person name="Klingler M."/>
            <person name="Lan Q."/>
            <person name="Lattorff H.M."/>
            <person name="Laudet V."/>
            <person name="von Levetsow C."/>
            <person name="Liu Z."/>
            <person name="Lutz R."/>
            <person name="Lynch J.A."/>
            <person name="da Fonseca R.N."/>
            <person name="Posnien N."/>
            <person name="Reuter R."/>
            <person name="Roth S."/>
            <person name="Savard J."/>
            <person name="Schinko J.B."/>
            <person name="Schmitt C."/>
            <person name="Schoppmeier M."/>
            <person name="Schroder R."/>
            <person name="Shippy T.D."/>
            <person name="Simonnet F."/>
            <person name="Marques-Souza H."/>
            <person name="Tautz D."/>
            <person name="Tomoyasu Y."/>
            <person name="Trauner J."/>
            <person name="Van der Zee M."/>
            <person name="Vervoort M."/>
            <person name="Wittkopp N."/>
            <person name="Wimmer E.A."/>
            <person name="Yang X."/>
            <person name="Jones A.K."/>
            <person name="Sattelle D.B."/>
            <person name="Ebert P.R."/>
            <person name="Nelson D."/>
            <person name="Scott J.G."/>
            <person name="Beeman R.W."/>
            <person name="Muthukrishnan S."/>
            <person name="Kramer K.J."/>
            <person name="Arakane Y."/>
            <person name="Beeman R.W."/>
            <person name="Zhu Q."/>
            <person name="Hogenkamp D."/>
            <person name="Dixit R."/>
            <person name="Oppert B."/>
            <person name="Jiang H."/>
            <person name="Zou Z."/>
            <person name="Marshall J."/>
            <person name="Elpidina E."/>
            <person name="Vinokurov K."/>
            <person name="Oppert C."/>
            <person name="Zou Z."/>
            <person name="Evans J."/>
            <person name="Lu Z."/>
            <person name="Zhao P."/>
            <person name="Sumathipala N."/>
            <person name="Altincicek B."/>
            <person name="Vilcinskas A."/>
            <person name="Williams M."/>
            <person name="Hultmark D."/>
            <person name="Hetru C."/>
            <person name="Jiang H."/>
            <person name="Grimmelikhuijzen C.J."/>
            <person name="Hauser F."/>
            <person name="Cazzamali G."/>
            <person name="Williamson M."/>
            <person name="Park Y."/>
            <person name="Li B."/>
            <person name="Tanaka Y."/>
            <person name="Predel R."/>
            <person name="Neupert S."/>
            <person name="Schachtner J."/>
            <person name="Verleyen P."/>
            <person name="Raible F."/>
            <person name="Bork P."/>
            <person name="Friedrich M."/>
            <person name="Walden K.K."/>
            <person name="Robertson H.M."/>
            <person name="Angeli S."/>
            <person name="Foret S."/>
            <person name="Bucher G."/>
            <person name="Schuetz S."/>
            <person name="Maleszka R."/>
            <person name="Wimmer E.A."/>
            <person name="Beeman R.W."/>
            <person name="Lorenzen M."/>
            <person name="Tomoyasu Y."/>
            <person name="Miller S.C."/>
            <person name="Grossmann D."/>
            <person name="Bucher G."/>
        </authorList>
    </citation>
    <scope>NUCLEOTIDE SEQUENCE [LARGE SCALE GENOMIC DNA]</scope>
    <source>
        <strain evidence="1 2">Georgia GA2</strain>
    </source>
</reference>
<organism evidence="1 2">
    <name type="scientific">Tribolium castaneum</name>
    <name type="common">Red flour beetle</name>
    <dbReference type="NCBI Taxonomy" id="7070"/>
    <lineage>
        <taxon>Eukaryota</taxon>
        <taxon>Metazoa</taxon>
        <taxon>Ecdysozoa</taxon>
        <taxon>Arthropoda</taxon>
        <taxon>Hexapoda</taxon>
        <taxon>Insecta</taxon>
        <taxon>Pterygota</taxon>
        <taxon>Neoptera</taxon>
        <taxon>Endopterygota</taxon>
        <taxon>Coleoptera</taxon>
        <taxon>Polyphaga</taxon>
        <taxon>Cucujiformia</taxon>
        <taxon>Tenebrionidae</taxon>
        <taxon>Tenebrionidae incertae sedis</taxon>
        <taxon>Tribolium</taxon>
    </lineage>
</organism>